<dbReference type="RefSeq" id="WP_260278091.1">
    <property type="nucleotide sequence ID" value="NZ_JANAVZ010000009.1"/>
</dbReference>
<gene>
    <name evidence="1" type="ORF">MU516_14970</name>
</gene>
<evidence type="ECO:0000313" key="1">
    <source>
        <dbReference type="EMBL" id="MCT4334166.1"/>
    </source>
</evidence>
<keyword evidence="2" id="KW-1185">Reference proteome</keyword>
<sequence length="695" mass="77534">MMGLFEWVRRAHGDQGRRAMVRALETAGVVPTPLGLCLSGADSRRIFVISNGELDCADRIARQASDRDLVVQFNGCRHFDSFQGSAAELIYFLHVRPVGGRIIGGDVLARRIGRNDFTQGQPVAIACHGSRFVSPDAIARANDQRLPLLDYDALIAESAAAIPARIIPSIGFTAVLLLLHINRLRVACGLPAHQIVLAGFTGAYPHAVFVRHDFAFEQAYYEGRRDLFCVDQDAQVVPYRPADDRVRSNLRNMIPQGFDFMHADRSSLMNLLSKSAFHEGDTELSAELTRYALWFEPRHVGRNLRLLLDAEVAAEDHQDYSDAQVQVIVPQKPDGYRLMPLKGASRILEPVDFTVGMRAFDQRFGDHGAYSVRGSDTMRRVLILNHTVWLKPNAQHLGCRIVSERIEQELTVRGFEIAGWANSLEGLNRILSSDPDLDFDTVVINGEGTLHHARPRAFEILMMGQALARRGKAVHLVNSIWEENPAHFLEPVRQFRSVTVRDRASAAALARADIRAGYVPDLSWSHPVLPAGSNGDSAGIRVQDNVLRDSCRILADAARKTTSPFFVMGRHLFEIQQEIMSGGDPLRLPKVLEPEDFQDAGFWISGRYHGTILALRHRQPVVALESNTAKLRQLAEEIDLPDILIGTPEDGNAGRFWDLARRQLDSYPAGWMARVEAFEDLARRSAAEMFDRIAD</sequence>
<accession>A0ABT2KCC8</accession>
<dbReference type="Proteomes" id="UP001320702">
    <property type="component" value="Unassembled WGS sequence"/>
</dbReference>
<dbReference type="EMBL" id="JANAVZ010000009">
    <property type="protein sequence ID" value="MCT4334166.1"/>
    <property type="molecule type" value="Genomic_DNA"/>
</dbReference>
<name>A0ABT2KCC8_9RHOB</name>
<reference evidence="1 2" key="1">
    <citation type="submission" date="2022-04" db="EMBL/GenBank/DDBJ databases">
        <title>Paracoccus sp. YLB-12 draft genome sequence.</title>
        <authorList>
            <person name="Yu L."/>
        </authorList>
    </citation>
    <scope>NUCLEOTIDE SEQUENCE [LARGE SCALE GENOMIC DNA]</scope>
    <source>
        <strain evidence="1 2">YLB-12</strain>
    </source>
</reference>
<evidence type="ECO:0008006" key="3">
    <source>
        <dbReference type="Google" id="ProtNLM"/>
    </source>
</evidence>
<organism evidence="1 2">
    <name type="scientific">Paracoccus maritimus</name>
    <dbReference type="NCBI Taxonomy" id="2933292"/>
    <lineage>
        <taxon>Bacteria</taxon>
        <taxon>Pseudomonadati</taxon>
        <taxon>Pseudomonadota</taxon>
        <taxon>Alphaproteobacteria</taxon>
        <taxon>Rhodobacterales</taxon>
        <taxon>Paracoccaceae</taxon>
        <taxon>Paracoccus</taxon>
    </lineage>
</organism>
<protein>
    <recommendedName>
        <fullName evidence="3">Polysaccharide pyruvyl transferase domain-containing protein</fullName>
    </recommendedName>
</protein>
<proteinExistence type="predicted"/>
<evidence type="ECO:0000313" key="2">
    <source>
        <dbReference type="Proteomes" id="UP001320702"/>
    </source>
</evidence>
<comment type="caution">
    <text evidence="1">The sequence shown here is derived from an EMBL/GenBank/DDBJ whole genome shotgun (WGS) entry which is preliminary data.</text>
</comment>